<accession>A0A2R6AM18</accession>
<name>A0A2R6AM18_9ARCH</name>
<organism evidence="1 2">
    <name type="scientific">Candidatus Marsarchaeota G2 archaeon OSP_D</name>
    <dbReference type="NCBI Taxonomy" id="1978157"/>
    <lineage>
        <taxon>Archaea</taxon>
        <taxon>Candidatus Marsarchaeota</taxon>
        <taxon>Candidatus Marsarchaeota group 2</taxon>
    </lineage>
</organism>
<dbReference type="EMBL" id="NEXE01000165">
    <property type="protein sequence ID" value="PSN87402.1"/>
    <property type="molecule type" value="Genomic_DNA"/>
</dbReference>
<evidence type="ECO:0000313" key="1">
    <source>
        <dbReference type="EMBL" id="PSN87402.1"/>
    </source>
</evidence>
<comment type="caution">
    <text evidence="1">The sequence shown here is derived from an EMBL/GenBank/DDBJ whole genome shotgun (WGS) entry which is preliminary data.</text>
</comment>
<dbReference type="Proteomes" id="UP000240322">
    <property type="component" value="Unassembled WGS sequence"/>
</dbReference>
<protein>
    <submittedName>
        <fullName evidence="1">Uncharacterized protein</fullName>
    </submittedName>
</protein>
<proteinExistence type="predicted"/>
<dbReference type="AlphaFoldDB" id="A0A2R6AM18"/>
<gene>
    <name evidence="1" type="ORF">B9Q03_10620</name>
</gene>
<reference evidence="1 2" key="1">
    <citation type="submission" date="2017-04" db="EMBL/GenBank/DDBJ databases">
        <title>Novel microbial lineages endemic to geothermal iron-oxide mats fill important gaps in the evolutionary history of Archaea.</title>
        <authorList>
            <person name="Jay Z.J."/>
            <person name="Beam J.P."/>
            <person name="Dlakic M."/>
            <person name="Rusch D.B."/>
            <person name="Kozubal M.A."/>
            <person name="Inskeep W.P."/>
        </authorList>
    </citation>
    <scope>NUCLEOTIDE SEQUENCE [LARGE SCALE GENOMIC DNA]</scope>
    <source>
        <strain evidence="1">OSP_D</strain>
    </source>
</reference>
<evidence type="ECO:0000313" key="2">
    <source>
        <dbReference type="Proteomes" id="UP000240322"/>
    </source>
</evidence>
<sequence>MGVDGWERYVEYVQAYQLRLVAGGEVGAPRPVAVGVSRLEERRVMGVAVVAGVGRFRRSPSGM</sequence>